<evidence type="ECO:0008006" key="4">
    <source>
        <dbReference type="Google" id="ProtNLM"/>
    </source>
</evidence>
<dbReference type="OMA" id="CGALMFM"/>
<accession>A0A194YGQ4</accession>
<dbReference type="AlphaFoldDB" id="A0A194YGQ4"/>
<protein>
    <recommendedName>
        <fullName evidence="4">Bowman-Birk serine protease inhibitors family domain-containing protein</fullName>
    </recommendedName>
</protein>
<keyword evidence="1" id="KW-0732">Signal</keyword>
<gene>
    <name evidence="2" type="ORF">SORBI_3010G011300</name>
</gene>
<reference evidence="2 3" key="1">
    <citation type="journal article" date="2009" name="Nature">
        <title>The Sorghum bicolor genome and the diversification of grasses.</title>
        <authorList>
            <person name="Paterson A.H."/>
            <person name="Bowers J.E."/>
            <person name="Bruggmann R."/>
            <person name="Dubchak I."/>
            <person name="Grimwood J."/>
            <person name="Gundlach H."/>
            <person name="Haberer G."/>
            <person name="Hellsten U."/>
            <person name="Mitros T."/>
            <person name="Poliakov A."/>
            <person name="Schmutz J."/>
            <person name="Spannagl M."/>
            <person name="Tang H."/>
            <person name="Wang X."/>
            <person name="Wicker T."/>
            <person name="Bharti A.K."/>
            <person name="Chapman J."/>
            <person name="Feltus F.A."/>
            <person name="Gowik U."/>
            <person name="Grigoriev I.V."/>
            <person name="Lyons E."/>
            <person name="Maher C.A."/>
            <person name="Martis M."/>
            <person name="Narechania A."/>
            <person name="Otillar R.P."/>
            <person name="Penning B.W."/>
            <person name="Salamov A.A."/>
            <person name="Wang Y."/>
            <person name="Zhang L."/>
            <person name="Carpita N.C."/>
            <person name="Freeling M."/>
            <person name="Gingle A.R."/>
            <person name="Hash C.T."/>
            <person name="Keller B."/>
            <person name="Klein P."/>
            <person name="Kresovich S."/>
            <person name="McCann M.C."/>
            <person name="Ming R."/>
            <person name="Peterson D.G."/>
            <person name="Mehboob-ur-Rahman"/>
            <person name="Ware D."/>
            <person name="Westhoff P."/>
            <person name="Mayer K.F."/>
            <person name="Messing J."/>
            <person name="Rokhsar D.S."/>
        </authorList>
    </citation>
    <scope>NUCLEOTIDE SEQUENCE [LARGE SCALE GENOMIC DNA]</scope>
    <source>
        <strain evidence="3">cv. BTx623</strain>
    </source>
</reference>
<proteinExistence type="predicted"/>
<reference evidence="3" key="2">
    <citation type="journal article" date="2018" name="Plant J.">
        <title>The Sorghum bicolor reference genome: improved assembly, gene annotations, a transcriptome atlas, and signatures of genome organization.</title>
        <authorList>
            <person name="McCormick R.F."/>
            <person name="Truong S.K."/>
            <person name="Sreedasyam A."/>
            <person name="Jenkins J."/>
            <person name="Shu S."/>
            <person name="Sims D."/>
            <person name="Kennedy M."/>
            <person name="Amirebrahimi M."/>
            <person name="Weers B.D."/>
            <person name="McKinley B."/>
            <person name="Mattison A."/>
            <person name="Morishige D.T."/>
            <person name="Grimwood J."/>
            <person name="Schmutz J."/>
            <person name="Mullet J.E."/>
        </authorList>
    </citation>
    <scope>NUCLEOTIDE SEQUENCE [LARGE SCALE GENOMIC DNA]</scope>
    <source>
        <strain evidence="3">cv. BTx623</strain>
    </source>
</reference>
<name>A0A194YGQ4_SORBI</name>
<evidence type="ECO:0000313" key="3">
    <source>
        <dbReference type="Proteomes" id="UP000000768"/>
    </source>
</evidence>
<evidence type="ECO:0000313" key="2">
    <source>
        <dbReference type="EMBL" id="KXG19149.1"/>
    </source>
</evidence>
<keyword evidence="3" id="KW-1185">Reference proteome</keyword>
<dbReference type="InParanoid" id="A0A194YGQ4"/>
<dbReference type="Gramene" id="KXG19149">
    <property type="protein sequence ID" value="KXG19149"/>
    <property type="gene ID" value="SORBI_3010G011300"/>
</dbReference>
<feature type="signal peptide" evidence="1">
    <location>
        <begin position="1"/>
        <end position="23"/>
    </location>
</feature>
<dbReference type="EMBL" id="CM000769">
    <property type="protein sequence ID" value="KXG19149.1"/>
    <property type="molecule type" value="Genomic_DNA"/>
</dbReference>
<sequence>MNSRNICGALMFMLFLFAFPVQSRPYQELNVRSERSLAYILTNTTPDPNKLSIKFCVLRECPNKQSCYCCLTQKPDQLCYYKLDECRAVCPNCDPICPPIPSPSA</sequence>
<organism evidence="2 3">
    <name type="scientific">Sorghum bicolor</name>
    <name type="common">Sorghum</name>
    <name type="synonym">Sorghum vulgare</name>
    <dbReference type="NCBI Taxonomy" id="4558"/>
    <lineage>
        <taxon>Eukaryota</taxon>
        <taxon>Viridiplantae</taxon>
        <taxon>Streptophyta</taxon>
        <taxon>Embryophyta</taxon>
        <taxon>Tracheophyta</taxon>
        <taxon>Spermatophyta</taxon>
        <taxon>Magnoliopsida</taxon>
        <taxon>Liliopsida</taxon>
        <taxon>Poales</taxon>
        <taxon>Poaceae</taxon>
        <taxon>PACMAD clade</taxon>
        <taxon>Panicoideae</taxon>
        <taxon>Andropogonodae</taxon>
        <taxon>Andropogoneae</taxon>
        <taxon>Sorghinae</taxon>
        <taxon>Sorghum</taxon>
    </lineage>
</organism>
<evidence type="ECO:0000256" key="1">
    <source>
        <dbReference type="SAM" id="SignalP"/>
    </source>
</evidence>
<dbReference type="Proteomes" id="UP000000768">
    <property type="component" value="Chromosome 10"/>
</dbReference>
<feature type="chain" id="PRO_5008268781" description="Bowman-Birk serine protease inhibitors family domain-containing protein" evidence="1">
    <location>
        <begin position="24"/>
        <end position="105"/>
    </location>
</feature>